<dbReference type="Pfam" id="PF00480">
    <property type="entry name" value="ROK"/>
    <property type="match status" value="1"/>
</dbReference>
<reference evidence="1" key="1">
    <citation type="journal article" date="2020" name="mSystems">
        <title>Genome- and Community-Level Interaction Insights into Carbon Utilization and Element Cycling Functions of Hydrothermarchaeota in Hydrothermal Sediment.</title>
        <authorList>
            <person name="Zhou Z."/>
            <person name="Liu Y."/>
            <person name="Xu W."/>
            <person name="Pan J."/>
            <person name="Luo Z.H."/>
            <person name="Li M."/>
        </authorList>
    </citation>
    <scope>NUCLEOTIDE SEQUENCE [LARGE SCALE GENOMIC DNA]</scope>
    <source>
        <strain evidence="1">SpSt-87</strain>
    </source>
</reference>
<dbReference type="EMBL" id="DTLB01000008">
    <property type="protein sequence ID" value="HFW31659.1"/>
    <property type="molecule type" value="Genomic_DNA"/>
</dbReference>
<organism evidence="1">
    <name type="scientific">Archaeoglobus fulgidus</name>
    <dbReference type="NCBI Taxonomy" id="2234"/>
    <lineage>
        <taxon>Archaea</taxon>
        <taxon>Methanobacteriati</taxon>
        <taxon>Methanobacteriota</taxon>
        <taxon>Archaeoglobi</taxon>
        <taxon>Archaeoglobales</taxon>
        <taxon>Archaeoglobaceae</taxon>
        <taxon>Archaeoglobus</taxon>
    </lineage>
</organism>
<accession>A0A7C3MAA3</accession>
<dbReference type="SUPFAM" id="SSF53067">
    <property type="entry name" value="Actin-like ATPase domain"/>
    <property type="match status" value="1"/>
</dbReference>
<sequence>MILGVDIGGTNADVVLLKDGDFEILGSFKTIEFDLSKIRVDYDAVGIGIAVWFKNGKPVGAPNLKKIPNLETDKPKVIDNDANCFAYFSSYVTKKKNVLSLTVGTGIGTGIVIDGRVYRGDGLAGELGHTFVGGRRKCKCGGYGHLEAYFGGWAIKNIKERLEDGSIYGTKGFKLFCIAVSNAIMLLNPEVVTFGGRIGGRLSEDVLAEEISKLIPGVFMPEIRVINDDYAVAKGASLLARDSLKK</sequence>
<dbReference type="InterPro" id="IPR000600">
    <property type="entry name" value="ROK"/>
</dbReference>
<evidence type="ECO:0000313" key="1">
    <source>
        <dbReference type="EMBL" id="HFW31659.1"/>
    </source>
</evidence>
<protein>
    <submittedName>
        <fullName evidence="1">ROK family protein</fullName>
    </submittedName>
</protein>
<dbReference type="PANTHER" id="PTHR18964">
    <property type="entry name" value="ROK (REPRESSOR, ORF, KINASE) FAMILY"/>
    <property type="match status" value="1"/>
</dbReference>
<comment type="caution">
    <text evidence="1">The sequence shown here is derived from an EMBL/GenBank/DDBJ whole genome shotgun (WGS) entry which is preliminary data.</text>
</comment>
<gene>
    <name evidence="1" type="ORF">ENW66_01705</name>
</gene>
<dbReference type="PROSITE" id="PS01125">
    <property type="entry name" value="ROK"/>
    <property type="match status" value="1"/>
</dbReference>
<dbReference type="InterPro" id="IPR043129">
    <property type="entry name" value="ATPase_NBD"/>
</dbReference>
<dbReference type="AlphaFoldDB" id="A0A7C3MAA3"/>
<dbReference type="Gene3D" id="3.30.420.40">
    <property type="match status" value="2"/>
</dbReference>
<proteinExistence type="predicted"/>
<dbReference type="PANTHER" id="PTHR18964:SF149">
    <property type="entry name" value="BIFUNCTIONAL UDP-N-ACETYLGLUCOSAMINE 2-EPIMERASE_N-ACETYLMANNOSAMINE KINASE"/>
    <property type="match status" value="1"/>
</dbReference>
<name>A0A7C3MAA3_ARCFL</name>
<dbReference type="InterPro" id="IPR049874">
    <property type="entry name" value="ROK_cs"/>
</dbReference>